<keyword evidence="4" id="KW-0804">Transcription</keyword>
<dbReference type="PANTHER" id="PTHR34824">
    <property type="entry name" value="HEAT-INDUCIBLE TRANSCRIPTION REPRESSOR HRCA"/>
    <property type="match status" value="1"/>
</dbReference>
<dbReference type="SUPFAM" id="SSF46785">
    <property type="entry name" value="Winged helix' DNA-binding domain"/>
    <property type="match status" value="1"/>
</dbReference>
<keyword evidence="1" id="KW-0678">Repressor</keyword>
<sequence>MQLNDRAAILLKQIVSSYILDGLPVGSKQLAQKAGLDISSATIRNVMSGLEKNGLIVAPHTSAGRIPTEQGLRLFVDNLLEVQPIEKKTIQQLQQRLDPDKDIDELVSQASQLVSEMTQMAGIVSVPKQTNATLRHIEFLPLPDNRVLAIMVTNEKDVQNKVLHLHREYSSNELQHVANYLNQQFTGQDVHQIRESLLSELDQTRQDVDNVMKTAMEVAGQALSEDLNTKPDFIVQGEMNLVRYNENTDRQQLQHLFEIFDRKREMLGLFDRCVHEDGVKIFIGHEAGFEGFGDCSVITAPYSVDGEAIGVLGVIGPARMNYDHVIPVVDVTAKLLSDALKRQ</sequence>
<evidence type="ECO:0000259" key="5">
    <source>
        <dbReference type="Pfam" id="PF01628"/>
    </source>
</evidence>
<dbReference type="GO" id="GO:0045892">
    <property type="term" value="P:negative regulation of DNA-templated transcription"/>
    <property type="evidence" value="ECO:0007669"/>
    <property type="project" value="TreeGrafter"/>
</dbReference>
<name>A0A3B0WJU4_9ZZZZ</name>
<evidence type="ECO:0000256" key="1">
    <source>
        <dbReference type="ARBA" id="ARBA00022491"/>
    </source>
</evidence>
<dbReference type="AlphaFoldDB" id="A0A3B0WJU4"/>
<dbReference type="PANTHER" id="PTHR34824:SF1">
    <property type="entry name" value="HEAT-INDUCIBLE TRANSCRIPTION REPRESSOR HRCA"/>
    <property type="match status" value="1"/>
</dbReference>
<feature type="domain" description="Heat-inducible transcription repressor HrcA C-terminal" evidence="5">
    <location>
        <begin position="104"/>
        <end position="326"/>
    </location>
</feature>
<dbReference type="HAMAP" id="MF_00081">
    <property type="entry name" value="HrcA"/>
    <property type="match status" value="1"/>
</dbReference>
<dbReference type="EMBL" id="UOFE01000030">
    <property type="protein sequence ID" value="VAW52770.1"/>
    <property type="molecule type" value="Genomic_DNA"/>
</dbReference>
<dbReference type="InterPro" id="IPR021153">
    <property type="entry name" value="HrcA_C"/>
</dbReference>
<dbReference type="InterPro" id="IPR036388">
    <property type="entry name" value="WH-like_DNA-bd_sf"/>
</dbReference>
<keyword evidence="3" id="KW-0346">Stress response</keyword>
<dbReference type="InterPro" id="IPR036390">
    <property type="entry name" value="WH_DNA-bd_sf"/>
</dbReference>
<dbReference type="Gene3D" id="3.30.390.60">
    <property type="entry name" value="Heat-inducible transcription repressor hrca homolog, domain 3"/>
    <property type="match status" value="1"/>
</dbReference>
<dbReference type="Gene3D" id="1.10.10.10">
    <property type="entry name" value="Winged helix-like DNA-binding domain superfamily/Winged helix DNA-binding domain"/>
    <property type="match status" value="1"/>
</dbReference>
<evidence type="ECO:0000256" key="3">
    <source>
        <dbReference type="ARBA" id="ARBA00023016"/>
    </source>
</evidence>
<reference evidence="6" key="1">
    <citation type="submission" date="2018-06" db="EMBL/GenBank/DDBJ databases">
        <authorList>
            <person name="Zhirakovskaya E."/>
        </authorList>
    </citation>
    <scope>NUCLEOTIDE SEQUENCE</scope>
</reference>
<protein>
    <submittedName>
        <fullName evidence="6">Heat-inducible transcription repressor HrcA</fullName>
    </submittedName>
</protein>
<evidence type="ECO:0000313" key="6">
    <source>
        <dbReference type="EMBL" id="VAW52770.1"/>
    </source>
</evidence>
<dbReference type="GO" id="GO:0003677">
    <property type="term" value="F:DNA binding"/>
    <property type="evidence" value="ECO:0007669"/>
    <property type="project" value="InterPro"/>
</dbReference>
<evidence type="ECO:0000256" key="2">
    <source>
        <dbReference type="ARBA" id="ARBA00023015"/>
    </source>
</evidence>
<dbReference type="NCBIfam" id="TIGR00331">
    <property type="entry name" value="hrcA"/>
    <property type="match status" value="1"/>
</dbReference>
<keyword evidence="2" id="KW-0805">Transcription regulation</keyword>
<dbReference type="InterPro" id="IPR023120">
    <property type="entry name" value="WHTH_transcript_rep_HrcA_IDD"/>
</dbReference>
<dbReference type="SUPFAM" id="SSF55781">
    <property type="entry name" value="GAF domain-like"/>
    <property type="match status" value="1"/>
</dbReference>
<dbReference type="PIRSF" id="PIRSF005485">
    <property type="entry name" value="HrcA"/>
    <property type="match status" value="1"/>
</dbReference>
<gene>
    <name evidence="6" type="ORF">MNBD_GAMMA05-552</name>
</gene>
<proteinExistence type="inferred from homology"/>
<dbReference type="Gene3D" id="3.30.450.40">
    <property type="match status" value="1"/>
</dbReference>
<accession>A0A3B0WJU4</accession>
<evidence type="ECO:0000256" key="4">
    <source>
        <dbReference type="ARBA" id="ARBA00023163"/>
    </source>
</evidence>
<organism evidence="6">
    <name type="scientific">hydrothermal vent metagenome</name>
    <dbReference type="NCBI Taxonomy" id="652676"/>
    <lineage>
        <taxon>unclassified sequences</taxon>
        <taxon>metagenomes</taxon>
        <taxon>ecological metagenomes</taxon>
    </lineage>
</organism>
<dbReference type="Pfam" id="PF01628">
    <property type="entry name" value="HrcA"/>
    <property type="match status" value="1"/>
</dbReference>
<dbReference type="InterPro" id="IPR029016">
    <property type="entry name" value="GAF-like_dom_sf"/>
</dbReference>
<dbReference type="InterPro" id="IPR002571">
    <property type="entry name" value="HrcA"/>
</dbReference>